<protein>
    <submittedName>
        <fullName evidence="1">Uncharacterized protein</fullName>
    </submittedName>
</protein>
<name>A0A0F9G2W7_9ZZZZ</name>
<dbReference type="AlphaFoldDB" id="A0A0F9G2W7"/>
<evidence type="ECO:0000313" key="1">
    <source>
        <dbReference type="EMBL" id="KKL57722.1"/>
    </source>
</evidence>
<reference evidence="1" key="1">
    <citation type="journal article" date="2015" name="Nature">
        <title>Complex archaea that bridge the gap between prokaryotes and eukaryotes.</title>
        <authorList>
            <person name="Spang A."/>
            <person name="Saw J.H."/>
            <person name="Jorgensen S.L."/>
            <person name="Zaremba-Niedzwiedzka K."/>
            <person name="Martijn J."/>
            <person name="Lind A.E."/>
            <person name="van Eijk R."/>
            <person name="Schleper C."/>
            <person name="Guy L."/>
            <person name="Ettema T.J."/>
        </authorList>
    </citation>
    <scope>NUCLEOTIDE SEQUENCE</scope>
</reference>
<accession>A0A0F9G2W7</accession>
<organism evidence="1">
    <name type="scientific">marine sediment metagenome</name>
    <dbReference type="NCBI Taxonomy" id="412755"/>
    <lineage>
        <taxon>unclassified sequences</taxon>
        <taxon>metagenomes</taxon>
        <taxon>ecological metagenomes</taxon>
    </lineage>
</organism>
<gene>
    <name evidence="1" type="ORF">LCGC14_2232590</name>
</gene>
<proteinExistence type="predicted"/>
<sequence>IVISPHADVLKNKFETNGNKFEFKELDPLRLIDITNKKYIEKKIEDYTSFNLLYLRGPKIVE</sequence>
<dbReference type="EMBL" id="LAZR01030068">
    <property type="protein sequence ID" value="KKL57722.1"/>
    <property type="molecule type" value="Genomic_DNA"/>
</dbReference>
<comment type="caution">
    <text evidence="1">The sequence shown here is derived from an EMBL/GenBank/DDBJ whole genome shotgun (WGS) entry which is preliminary data.</text>
</comment>
<feature type="non-terminal residue" evidence="1">
    <location>
        <position position="1"/>
    </location>
</feature>